<name>A0A0A9BHF0_ARUDO</name>
<dbReference type="EMBL" id="GBRH01234481">
    <property type="protein sequence ID" value="JAD63414.1"/>
    <property type="molecule type" value="Transcribed_RNA"/>
</dbReference>
<evidence type="ECO:0000313" key="1">
    <source>
        <dbReference type="EMBL" id="JAD63414.1"/>
    </source>
</evidence>
<protein>
    <submittedName>
        <fullName evidence="1">Uncharacterized protein</fullName>
    </submittedName>
</protein>
<dbReference type="AlphaFoldDB" id="A0A0A9BHF0"/>
<organism evidence="1">
    <name type="scientific">Arundo donax</name>
    <name type="common">Giant reed</name>
    <name type="synonym">Donax arundinaceus</name>
    <dbReference type="NCBI Taxonomy" id="35708"/>
    <lineage>
        <taxon>Eukaryota</taxon>
        <taxon>Viridiplantae</taxon>
        <taxon>Streptophyta</taxon>
        <taxon>Embryophyta</taxon>
        <taxon>Tracheophyta</taxon>
        <taxon>Spermatophyta</taxon>
        <taxon>Magnoliopsida</taxon>
        <taxon>Liliopsida</taxon>
        <taxon>Poales</taxon>
        <taxon>Poaceae</taxon>
        <taxon>PACMAD clade</taxon>
        <taxon>Arundinoideae</taxon>
        <taxon>Arundineae</taxon>
        <taxon>Arundo</taxon>
    </lineage>
</organism>
<accession>A0A0A9BHF0</accession>
<sequence length="24" mass="2660">MGRGCRNLDWGEANFQSCSDANVE</sequence>
<reference evidence="1" key="2">
    <citation type="journal article" date="2015" name="Data Brief">
        <title>Shoot transcriptome of the giant reed, Arundo donax.</title>
        <authorList>
            <person name="Barrero R.A."/>
            <person name="Guerrero F.D."/>
            <person name="Moolhuijzen P."/>
            <person name="Goolsby J.A."/>
            <person name="Tidwell J."/>
            <person name="Bellgard S.E."/>
            <person name="Bellgard M.I."/>
        </authorList>
    </citation>
    <scope>NUCLEOTIDE SEQUENCE</scope>
    <source>
        <tissue evidence="1">Shoot tissue taken approximately 20 cm above the soil surface</tissue>
    </source>
</reference>
<proteinExistence type="predicted"/>
<reference evidence="1" key="1">
    <citation type="submission" date="2014-09" db="EMBL/GenBank/DDBJ databases">
        <authorList>
            <person name="Magalhaes I.L.F."/>
            <person name="Oliveira U."/>
            <person name="Santos F.R."/>
            <person name="Vidigal T.H.D.A."/>
            <person name="Brescovit A.D."/>
            <person name="Santos A.J."/>
        </authorList>
    </citation>
    <scope>NUCLEOTIDE SEQUENCE</scope>
    <source>
        <tissue evidence="1">Shoot tissue taken approximately 20 cm above the soil surface</tissue>
    </source>
</reference>